<sequence length="352" mass="38890">MHQWLKKVARGNKMSQNLSYKEARQAALSMRNGDATEAQAAAFLVAERLKEETAEEVLAFAEVFREATEKIPLSPLTQKRLIDFGGPYTGRNSFAVTIPTALLLAEEGIPIYLHSGASLPPKHAVSLKNIVAALGVNVNAEAPAIAATIESLGIGFGNTELLCPPLAALRPVREQIGVRTFLNTMEKMLNPTGAASILVGIFHRTVVETNAKVLRGLNFKNMYMVQGMEGSEDLPIHRKSFLYHVTQRSIGSFDLNPEDVGIAARRNKSLEELSLLQQVALIEKVLKGQGNNDTHDLVTYNAGVRYYLFGHTPSIKAGIELADEQLRSQVTWKHLLTWREKSNETYSIDWAR</sequence>
<dbReference type="GO" id="GO:0000162">
    <property type="term" value="P:L-tryptophan biosynthetic process"/>
    <property type="evidence" value="ECO:0007669"/>
    <property type="project" value="UniProtKB-KW"/>
</dbReference>
<evidence type="ECO:0000313" key="7">
    <source>
        <dbReference type="EMBL" id="SDN99319.1"/>
    </source>
</evidence>
<keyword evidence="8" id="KW-1185">Reference proteome</keyword>
<gene>
    <name evidence="7" type="ORF">SAMN04488053_105138</name>
</gene>
<dbReference type="GO" id="GO:0005829">
    <property type="term" value="C:cytosol"/>
    <property type="evidence" value="ECO:0007669"/>
    <property type="project" value="TreeGrafter"/>
</dbReference>
<dbReference type="OrthoDB" id="9926at2"/>
<keyword evidence="2 7" id="KW-0808">Transferase</keyword>
<dbReference type="InterPro" id="IPR035902">
    <property type="entry name" value="Nuc_phospho_transferase"/>
</dbReference>
<dbReference type="Gene3D" id="1.20.970.10">
    <property type="entry name" value="Transferase, Pyrimidine Nucleoside Phosphorylase, Chain C"/>
    <property type="match status" value="1"/>
</dbReference>
<dbReference type="InterPro" id="IPR000312">
    <property type="entry name" value="Glycosyl_Trfase_fam3"/>
</dbReference>
<dbReference type="Pfam" id="PF02885">
    <property type="entry name" value="Glycos_trans_3N"/>
    <property type="match status" value="1"/>
</dbReference>
<name>A0A1H0FXV9_9BACI</name>
<feature type="domain" description="Glycosyl transferase family 3" evidence="5">
    <location>
        <begin position="90"/>
        <end position="328"/>
    </location>
</feature>
<evidence type="ECO:0000259" key="5">
    <source>
        <dbReference type="Pfam" id="PF00591"/>
    </source>
</evidence>
<reference evidence="8" key="1">
    <citation type="submission" date="2016-10" db="EMBL/GenBank/DDBJ databases">
        <authorList>
            <person name="Varghese N."/>
            <person name="Submissions S."/>
        </authorList>
    </citation>
    <scope>NUCLEOTIDE SEQUENCE [LARGE SCALE GENOMIC DNA]</scope>
    <source>
        <strain evidence="8">CGMCC 1.10369</strain>
    </source>
</reference>
<keyword evidence="3" id="KW-0028">Amino-acid biosynthesis</keyword>
<dbReference type="InterPro" id="IPR017459">
    <property type="entry name" value="Glycosyl_Trfase_fam3_N_dom"/>
</dbReference>
<proteinExistence type="predicted"/>
<dbReference type="Pfam" id="PF00591">
    <property type="entry name" value="Glycos_transf_3"/>
    <property type="match status" value="1"/>
</dbReference>
<dbReference type="RefSeq" id="WP_090842862.1">
    <property type="nucleotide sequence ID" value="NZ_FNIL01000005.1"/>
</dbReference>
<keyword evidence="3" id="KW-0822">Tryptophan biosynthesis</keyword>
<organism evidence="7 8">
    <name type="scientific">Alkalicoccus daliensis</name>
    <dbReference type="NCBI Taxonomy" id="745820"/>
    <lineage>
        <taxon>Bacteria</taxon>
        <taxon>Bacillati</taxon>
        <taxon>Bacillota</taxon>
        <taxon>Bacilli</taxon>
        <taxon>Bacillales</taxon>
        <taxon>Bacillaceae</taxon>
        <taxon>Alkalicoccus</taxon>
    </lineage>
</organism>
<dbReference type="PANTHER" id="PTHR43285">
    <property type="entry name" value="ANTHRANILATE PHOSPHORIBOSYLTRANSFERASE"/>
    <property type="match status" value="1"/>
</dbReference>
<evidence type="ECO:0000259" key="6">
    <source>
        <dbReference type="Pfam" id="PF02885"/>
    </source>
</evidence>
<dbReference type="InterPro" id="IPR036320">
    <property type="entry name" value="Glycosyl_Trfase_fam3_N_dom_sf"/>
</dbReference>
<evidence type="ECO:0000256" key="1">
    <source>
        <dbReference type="ARBA" id="ARBA00022676"/>
    </source>
</evidence>
<dbReference type="PANTHER" id="PTHR43285:SF2">
    <property type="entry name" value="ANTHRANILATE PHOSPHORIBOSYLTRANSFERASE"/>
    <property type="match status" value="1"/>
</dbReference>
<accession>A0A1H0FXV9</accession>
<dbReference type="AlphaFoldDB" id="A0A1H0FXV9"/>
<dbReference type="SUPFAM" id="SSF52418">
    <property type="entry name" value="Nucleoside phosphorylase/phosphoribosyltransferase catalytic domain"/>
    <property type="match status" value="1"/>
</dbReference>
<protein>
    <submittedName>
        <fullName evidence="7">Anthranilate phosphoribosyltransferase</fullName>
    </submittedName>
</protein>
<keyword evidence="4" id="KW-0057">Aromatic amino acid biosynthesis</keyword>
<dbReference type="Proteomes" id="UP000198778">
    <property type="component" value="Unassembled WGS sequence"/>
</dbReference>
<dbReference type="STRING" id="745820.SAMN04488053_105138"/>
<evidence type="ECO:0000256" key="4">
    <source>
        <dbReference type="ARBA" id="ARBA00023141"/>
    </source>
</evidence>
<evidence type="ECO:0000313" key="8">
    <source>
        <dbReference type="Proteomes" id="UP000198778"/>
    </source>
</evidence>
<evidence type="ECO:0000256" key="2">
    <source>
        <dbReference type="ARBA" id="ARBA00022679"/>
    </source>
</evidence>
<dbReference type="SUPFAM" id="SSF47648">
    <property type="entry name" value="Nucleoside phosphorylase/phosphoribosyltransferase N-terminal domain"/>
    <property type="match status" value="1"/>
</dbReference>
<keyword evidence="1 7" id="KW-0328">Glycosyltransferase</keyword>
<dbReference type="EMBL" id="FNIL01000005">
    <property type="protein sequence ID" value="SDN99319.1"/>
    <property type="molecule type" value="Genomic_DNA"/>
</dbReference>
<evidence type="ECO:0000256" key="3">
    <source>
        <dbReference type="ARBA" id="ARBA00022822"/>
    </source>
</evidence>
<dbReference type="InterPro" id="IPR005940">
    <property type="entry name" value="Anthranilate_Pribosyl_Tfrase"/>
</dbReference>
<dbReference type="GO" id="GO:0004048">
    <property type="term" value="F:anthranilate phosphoribosyltransferase activity"/>
    <property type="evidence" value="ECO:0007669"/>
    <property type="project" value="InterPro"/>
</dbReference>
<dbReference type="Gene3D" id="3.40.1030.10">
    <property type="entry name" value="Nucleoside phosphorylase/phosphoribosyltransferase catalytic domain"/>
    <property type="match status" value="1"/>
</dbReference>
<feature type="domain" description="Glycosyl transferase family 3 N-terminal" evidence="6">
    <location>
        <begin position="4"/>
        <end position="67"/>
    </location>
</feature>